<organism evidence="2 3">
    <name type="scientific">Adhaeribacter pallidiroseus</name>
    <dbReference type="NCBI Taxonomy" id="2072847"/>
    <lineage>
        <taxon>Bacteria</taxon>
        <taxon>Pseudomonadati</taxon>
        <taxon>Bacteroidota</taxon>
        <taxon>Cytophagia</taxon>
        <taxon>Cytophagales</taxon>
        <taxon>Hymenobacteraceae</taxon>
        <taxon>Adhaeribacter</taxon>
    </lineage>
</organism>
<sequence>MKVVVPFLMLTGAIWNWGLQSPEESNPAISYASPEKAVENIPLYLEANLKAPQLPSQTMDQLKPRKGPKLTRLD</sequence>
<accession>A0A369QE17</accession>
<protein>
    <submittedName>
        <fullName evidence="2">Uncharacterized protein</fullName>
    </submittedName>
</protein>
<proteinExistence type="predicted"/>
<evidence type="ECO:0000313" key="3">
    <source>
        <dbReference type="Proteomes" id="UP000253919"/>
    </source>
</evidence>
<feature type="compositionally biased region" description="Basic residues" evidence="1">
    <location>
        <begin position="64"/>
        <end position="74"/>
    </location>
</feature>
<feature type="region of interest" description="Disordered" evidence="1">
    <location>
        <begin position="55"/>
        <end position="74"/>
    </location>
</feature>
<evidence type="ECO:0000313" key="2">
    <source>
        <dbReference type="EMBL" id="RDC62662.1"/>
    </source>
</evidence>
<gene>
    <name evidence="2" type="ORF">AHMF7616_01256</name>
</gene>
<evidence type="ECO:0000256" key="1">
    <source>
        <dbReference type="SAM" id="MobiDB-lite"/>
    </source>
</evidence>
<name>A0A369QE17_9BACT</name>
<comment type="caution">
    <text evidence="2">The sequence shown here is derived from an EMBL/GenBank/DDBJ whole genome shotgun (WGS) entry which is preliminary data.</text>
</comment>
<reference evidence="2 3" key="1">
    <citation type="submission" date="2018-04" db="EMBL/GenBank/DDBJ databases">
        <title>Adhaeribacter sp. HMF7616 genome sequencing and assembly.</title>
        <authorList>
            <person name="Kang H."/>
            <person name="Kang J."/>
            <person name="Cha I."/>
            <person name="Kim H."/>
            <person name="Joh K."/>
        </authorList>
    </citation>
    <scope>NUCLEOTIDE SEQUENCE [LARGE SCALE GENOMIC DNA]</scope>
    <source>
        <strain evidence="2 3">HMF7616</strain>
    </source>
</reference>
<keyword evidence="3" id="KW-1185">Reference proteome</keyword>
<dbReference type="Proteomes" id="UP000253919">
    <property type="component" value="Unassembled WGS sequence"/>
</dbReference>
<dbReference type="AlphaFoldDB" id="A0A369QE17"/>
<dbReference type="EMBL" id="QASA01000001">
    <property type="protein sequence ID" value="RDC62662.1"/>
    <property type="molecule type" value="Genomic_DNA"/>
</dbReference>
<dbReference type="RefSeq" id="WP_147275615.1">
    <property type="nucleotide sequence ID" value="NZ_QASA01000001.1"/>
</dbReference>